<dbReference type="InterPro" id="IPR036097">
    <property type="entry name" value="HisK_dim/P_sf"/>
</dbReference>
<dbReference type="PROSITE" id="PS50113">
    <property type="entry name" value="PAC"/>
    <property type="match status" value="1"/>
</dbReference>
<sequence length="400" mass="44017">MKADDDQSTPPLDLRLTQESAEDLYEQAPCGYCSCLPDGTLVKVNQTLLTWLGYTRPELVAQRSLQQLLTLGGALHFEMHGMPLLLLQGYVRELSYQLRRKDGTTQPVLLTATLVRNQDGSPLVVRVMLFDITARQQYEQELLRAKQLADDQRAQLAQANAALTENNQLLTRTNADLDTFIYTASHDLRVPIANIEGLLALLGSELPAAVRQGPEVAHILALMKTSVDRFTTTIHQLTDITQLQQSQTTPAETVDLAALFDAVCLDLAPQLPAAAQLTRAVDQCPHFFFASNHLRSILYNLLSNGIKYCHPDRPPVVQVRCRRAGHQVVLEVQDNGLGLSAEQQGQLFGLFQRLHNHVEGTGIGLYMVKRIVENAGGTITVQSQPDVGSTFIVTLPAGVA</sequence>
<evidence type="ECO:0000313" key="10">
    <source>
        <dbReference type="Proteomes" id="UP001597197"/>
    </source>
</evidence>
<feature type="coiled-coil region" evidence="6">
    <location>
        <begin position="135"/>
        <end position="162"/>
    </location>
</feature>
<evidence type="ECO:0000256" key="1">
    <source>
        <dbReference type="ARBA" id="ARBA00000085"/>
    </source>
</evidence>
<dbReference type="SMART" id="SM00387">
    <property type="entry name" value="HATPase_c"/>
    <property type="match status" value="1"/>
</dbReference>
<evidence type="ECO:0000256" key="3">
    <source>
        <dbReference type="ARBA" id="ARBA00022553"/>
    </source>
</evidence>
<dbReference type="GO" id="GO:0005524">
    <property type="term" value="F:ATP binding"/>
    <property type="evidence" value="ECO:0007669"/>
    <property type="project" value="UniProtKB-KW"/>
</dbReference>
<dbReference type="EC" id="2.7.13.3" evidence="2"/>
<dbReference type="InterPro" id="IPR035965">
    <property type="entry name" value="PAS-like_dom_sf"/>
</dbReference>
<dbReference type="CDD" id="cd00130">
    <property type="entry name" value="PAS"/>
    <property type="match status" value="1"/>
</dbReference>
<dbReference type="SMART" id="SM00388">
    <property type="entry name" value="HisKA"/>
    <property type="match status" value="1"/>
</dbReference>
<dbReference type="SMART" id="SM00086">
    <property type="entry name" value="PAC"/>
    <property type="match status" value="1"/>
</dbReference>
<comment type="caution">
    <text evidence="9">The sequence shown here is derived from an EMBL/GenBank/DDBJ whole genome shotgun (WGS) entry which is preliminary data.</text>
</comment>
<evidence type="ECO:0000259" key="8">
    <source>
        <dbReference type="PROSITE" id="PS50113"/>
    </source>
</evidence>
<dbReference type="InterPro" id="IPR000014">
    <property type="entry name" value="PAS"/>
</dbReference>
<keyword evidence="9" id="KW-0547">Nucleotide-binding</keyword>
<dbReference type="EMBL" id="JBHUFD010000001">
    <property type="protein sequence ID" value="MFD1871104.1"/>
    <property type="molecule type" value="Genomic_DNA"/>
</dbReference>
<keyword evidence="4" id="KW-0808">Transferase</keyword>
<feature type="domain" description="Histidine kinase" evidence="7">
    <location>
        <begin position="183"/>
        <end position="399"/>
    </location>
</feature>
<protein>
    <recommendedName>
        <fullName evidence="2">histidine kinase</fullName>
        <ecNumber evidence="2">2.7.13.3</ecNumber>
    </recommendedName>
</protein>
<evidence type="ECO:0000256" key="6">
    <source>
        <dbReference type="SAM" id="Coils"/>
    </source>
</evidence>
<evidence type="ECO:0000256" key="2">
    <source>
        <dbReference type="ARBA" id="ARBA00012438"/>
    </source>
</evidence>
<keyword evidence="10" id="KW-1185">Reference proteome</keyword>
<keyword evidence="5" id="KW-0418">Kinase</keyword>
<dbReference type="InterPro" id="IPR005467">
    <property type="entry name" value="His_kinase_dom"/>
</dbReference>
<dbReference type="PANTHER" id="PTHR43304:SF1">
    <property type="entry name" value="PAC DOMAIN-CONTAINING PROTEIN"/>
    <property type="match status" value="1"/>
</dbReference>
<dbReference type="InterPro" id="IPR003594">
    <property type="entry name" value="HATPase_dom"/>
</dbReference>
<name>A0ABW4QP80_9BACT</name>
<dbReference type="Pfam" id="PF00512">
    <property type="entry name" value="HisKA"/>
    <property type="match status" value="1"/>
</dbReference>
<comment type="catalytic activity">
    <reaction evidence="1">
        <text>ATP + protein L-histidine = ADP + protein N-phospho-L-histidine.</text>
        <dbReference type="EC" id="2.7.13.3"/>
    </reaction>
</comment>
<dbReference type="NCBIfam" id="TIGR00229">
    <property type="entry name" value="sensory_box"/>
    <property type="match status" value="1"/>
</dbReference>
<dbReference type="SUPFAM" id="SSF55874">
    <property type="entry name" value="ATPase domain of HSP90 chaperone/DNA topoisomerase II/histidine kinase"/>
    <property type="match status" value="1"/>
</dbReference>
<reference evidence="10" key="1">
    <citation type="journal article" date="2019" name="Int. J. Syst. Evol. Microbiol.">
        <title>The Global Catalogue of Microorganisms (GCM) 10K type strain sequencing project: providing services to taxonomists for standard genome sequencing and annotation.</title>
        <authorList>
            <consortium name="The Broad Institute Genomics Platform"/>
            <consortium name="The Broad Institute Genome Sequencing Center for Infectious Disease"/>
            <person name="Wu L."/>
            <person name="Ma J."/>
        </authorList>
    </citation>
    <scope>NUCLEOTIDE SEQUENCE [LARGE SCALE GENOMIC DNA]</scope>
    <source>
        <strain evidence="10">CGMCC 1.15795</strain>
    </source>
</reference>
<dbReference type="Proteomes" id="UP001597197">
    <property type="component" value="Unassembled WGS sequence"/>
</dbReference>
<organism evidence="9 10">
    <name type="scientific">Hymenobacter bucti</name>
    <dbReference type="NCBI Taxonomy" id="1844114"/>
    <lineage>
        <taxon>Bacteria</taxon>
        <taxon>Pseudomonadati</taxon>
        <taxon>Bacteroidota</taxon>
        <taxon>Cytophagia</taxon>
        <taxon>Cytophagales</taxon>
        <taxon>Hymenobacteraceae</taxon>
        <taxon>Hymenobacter</taxon>
    </lineage>
</organism>
<keyword evidence="9" id="KW-0067">ATP-binding</keyword>
<dbReference type="InterPro" id="IPR001610">
    <property type="entry name" value="PAC"/>
</dbReference>
<dbReference type="PANTHER" id="PTHR43304">
    <property type="entry name" value="PHYTOCHROME-LIKE PROTEIN CPH1"/>
    <property type="match status" value="1"/>
</dbReference>
<dbReference type="InterPro" id="IPR036890">
    <property type="entry name" value="HATPase_C_sf"/>
</dbReference>
<evidence type="ECO:0000313" key="9">
    <source>
        <dbReference type="EMBL" id="MFD1871104.1"/>
    </source>
</evidence>
<proteinExistence type="predicted"/>
<dbReference type="InterPro" id="IPR003661">
    <property type="entry name" value="HisK_dim/P_dom"/>
</dbReference>
<evidence type="ECO:0000256" key="4">
    <source>
        <dbReference type="ARBA" id="ARBA00022679"/>
    </source>
</evidence>
<dbReference type="Pfam" id="PF02518">
    <property type="entry name" value="HATPase_c"/>
    <property type="match status" value="1"/>
</dbReference>
<evidence type="ECO:0000256" key="5">
    <source>
        <dbReference type="ARBA" id="ARBA00022777"/>
    </source>
</evidence>
<feature type="domain" description="PAC" evidence="8">
    <location>
        <begin position="92"/>
        <end position="144"/>
    </location>
</feature>
<dbReference type="SUPFAM" id="SSF55785">
    <property type="entry name" value="PYP-like sensor domain (PAS domain)"/>
    <property type="match status" value="1"/>
</dbReference>
<accession>A0ABW4QP80</accession>
<dbReference type="Gene3D" id="1.10.287.130">
    <property type="match status" value="1"/>
</dbReference>
<dbReference type="Gene3D" id="3.30.450.20">
    <property type="entry name" value="PAS domain"/>
    <property type="match status" value="1"/>
</dbReference>
<dbReference type="PRINTS" id="PR00344">
    <property type="entry name" value="BCTRLSENSOR"/>
</dbReference>
<evidence type="ECO:0000259" key="7">
    <source>
        <dbReference type="PROSITE" id="PS50109"/>
    </source>
</evidence>
<dbReference type="Gene3D" id="3.30.565.10">
    <property type="entry name" value="Histidine kinase-like ATPase, C-terminal domain"/>
    <property type="match status" value="1"/>
</dbReference>
<dbReference type="CDD" id="cd00082">
    <property type="entry name" value="HisKA"/>
    <property type="match status" value="1"/>
</dbReference>
<dbReference type="InterPro" id="IPR004358">
    <property type="entry name" value="Sig_transdc_His_kin-like_C"/>
</dbReference>
<gene>
    <name evidence="9" type="ORF">ACFSDX_01600</name>
</gene>
<dbReference type="SUPFAM" id="SSF47384">
    <property type="entry name" value="Homodimeric domain of signal transducing histidine kinase"/>
    <property type="match status" value="1"/>
</dbReference>
<dbReference type="InterPro" id="IPR052162">
    <property type="entry name" value="Sensor_kinase/Photoreceptor"/>
</dbReference>
<dbReference type="PROSITE" id="PS50109">
    <property type="entry name" value="HIS_KIN"/>
    <property type="match status" value="1"/>
</dbReference>
<keyword evidence="6" id="KW-0175">Coiled coil</keyword>
<dbReference type="RefSeq" id="WP_382311441.1">
    <property type="nucleotide sequence ID" value="NZ_JBHUFD010000001.1"/>
</dbReference>
<dbReference type="InterPro" id="IPR000700">
    <property type="entry name" value="PAS-assoc_C"/>
</dbReference>
<keyword evidence="3" id="KW-0597">Phosphoprotein</keyword>
<dbReference type="Pfam" id="PF13426">
    <property type="entry name" value="PAS_9"/>
    <property type="match status" value="1"/>
</dbReference>